<proteinExistence type="inferred from homology"/>
<dbReference type="Proteomes" id="UP000007843">
    <property type="component" value="Chromosome"/>
</dbReference>
<dbReference type="AlphaFoldDB" id="A0A0H3HBJ8"/>
<dbReference type="NCBIfam" id="TIGR01784">
    <property type="entry name" value="T_den_put_tspse"/>
    <property type="match status" value="1"/>
</dbReference>
<dbReference type="PANTHER" id="PTHR34611">
    <property type="match status" value="1"/>
</dbReference>
<dbReference type="PANTHER" id="PTHR34611:SF2">
    <property type="entry name" value="INACTIVE RECOMBINATION-PROMOTING NUCLEASE-LIKE PROTEIN RPNE-RELATED"/>
    <property type="match status" value="1"/>
</dbReference>
<dbReference type="InterPro" id="IPR006842">
    <property type="entry name" value="Transposase_31"/>
</dbReference>
<reference evidence="4 5" key="1">
    <citation type="journal article" date="2012" name="J. Bacteriol.">
        <title>Complete genome sequence of Klebsiella oxytoca KCTC 1686, used in production of 2,3-butanediol.</title>
        <authorList>
            <person name="Shin S.H."/>
            <person name="Kim S."/>
            <person name="Kim J.Y."/>
            <person name="Lee S."/>
            <person name="Um Y."/>
            <person name="Oh M.K."/>
            <person name="Kim Y.R."/>
            <person name="Lee J."/>
            <person name="Yang K.S."/>
        </authorList>
    </citation>
    <scope>NUCLEOTIDE SEQUENCE [LARGE SCALE GENOMIC DNA]</scope>
    <source>
        <strain evidence="5">ATCC 8724 / DSM 4798 / JCM 20051 / NBRC 3318 / NRRL B-199 / KCTC 1686</strain>
    </source>
</reference>
<comment type="similarity">
    <text evidence="1">Belongs to the Rpn/YhgA-like nuclease family.</text>
</comment>
<dbReference type="InterPro" id="IPR051699">
    <property type="entry name" value="Rpn/YhgA-like_nuclease"/>
</dbReference>
<evidence type="ECO:0000256" key="2">
    <source>
        <dbReference type="SAM" id="MobiDB-lite"/>
    </source>
</evidence>
<evidence type="ECO:0000313" key="4">
    <source>
        <dbReference type="EMBL" id="AEX03760.1"/>
    </source>
</evidence>
<organism evidence="4 5">
    <name type="scientific">Klebsiella michiganensis (strain ATCC 8724 / DSM 4798 / JCM 20051 / NBRC 3318 / NRRL B-199 / KCTC 1686 / BUCSAV 143 / CCM 1901)</name>
    <dbReference type="NCBI Taxonomy" id="1006551"/>
    <lineage>
        <taxon>Bacteria</taxon>
        <taxon>Pseudomonadati</taxon>
        <taxon>Pseudomonadota</taxon>
        <taxon>Gammaproteobacteria</taxon>
        <taxon>Enterobacterales</taxon>
        <taxon>Enterobacteriaceae</taxon>
        <taxon>Klebsiella/Raoultella group</taxon>
        <taxon>Klebsiella</taxon>
    </lineage>
</organism>
<dbReference type="GO" id="GO:1990238">
    <property type="term" value="F:double-stranded DNA endonuclease activity"/>
    <property type="evidence" value="ECO:0007669"/>
    <property type="project" value="TreeGrafter"/>
</dbReference>
<feature type="domain" description="Transposase (putative) YhgA-like" evidence="3">
    <location>
        <begin position="8"/>
        <end position="209"/>
    </location>
</feature>
<name>A0A0H3HBJ8_KLEM8</name>
<evidence type="ECO:0000256" key="1">
    <source>
        <dbReference type="ARBA" id="ARBA00009787"/>
    </source>
</evidence>
<gene>
    <name evidence="4" type="ordered locus">KOX_10170</name>
</gene>
<dbReference type="InterPro" id="IPR010106">
    <property type="entry name" value="RpnA"/>
</dbReference>
<protein>
    <submittedName>
        <fullName evidence="4">Putative cytoplasmic protein</fullName>
    </submittedName>
</protein>
<accession>A0A0H3HBJ8</accession>
<evidence type="ECO:0000313" key="5">
    <source>
        <dbReference type="Proteomes" id="UP000007843"/>
    </source>
</evidence>
<sequence length="324" mass="37427">MKKRMTSTPHDAVFKRFLRHPETANDFLTLHLPEAIRQRCDFSTLRLEPASFIDEDLRAWYSDVLWSVQTPCGLGYVYVVIEHQSSPDNHMAFRLMRYAIAAMQRHLDAGHKTLPLVVPMLFYHGATSPYPFSLNWLDEFADPQMARTLYACPFPLVDVTVMPDDEIVQHRRVALLELMQKHIRQRDLSGITESLATLVMLGYTNRRQLRVLFHYMLQYGNSADPSVFLRRLARRLPHYEERLMSIAQKLKQEGRQEGRQEGIQEGRQEGIQEGRQEGRLEGLQEGSRREALRIAGSMLQNGLDTETVQRITGLSADELKPLHS</sequence>
<dbReference type="GO" id="GO:0006310">
    <property type="term" value="P:DNA recombination"/>
    <property type="evidence" value="ECO:0007669"/>
    <property type="project" value="TreeGrafter"/>
</dbReference>
<evidence type="ECO:0000259" key="3">
    <source>
        <dbReference type="Pfam" id="PF04754"/>
    </source>
</evidence>
<dbReference type="RefSeq" id="WP_014227810.1">
    <property type="nucleotide sequence ID" value="NC_016612.1"/>
</dbReference>
<dbReference type="HOGENOM" id="CLU_059548_1_0_6"/>
<feature type="region of interest" description="Disordered" evidence="2">
    <location>
        <begin position="254"/>
        <end position="286"/>
    </location>
</feature>
<dbReference type="EMBL" id="CP003218">
    <property type="protein sequence ID" value="AEX03760.1"/>
    <property type="molecule type" value="Genomic_DNA"/>
</dbReference>
<dbReference type="KEGG" id="kox:KOX_10170"/>
<dbReference type="Pfam" id="PF04754">
    <property type="entry name" value="Transposase_31"/>
    <property type="match status" value="1"/>
</dbReference>